<evidence type="ECO:0000256" key="1">
    <source>
        <dbReference type="ARBA" id="ARBA00004651"/>
    </source>
</evidence>
<feature type="transmembrane region" description="Helical" evidence="6">
    <location>
        <begin position="281"/>
        <end position="308"/>
    </location>
</feature>
<dbReference type="AlphaFoldDB" id="A0A4Y8TWP4"/>
<feature type="transmembrane region" description="Helical" evidence="6">
    <location>
        <begin position="215"/>
        <end position="234"/>
    </location>
</feature>
<dbReference type="InterPro" id="IPR020846">
    <property type="entry name" value="MFS_dom"/>
</dbReference>
<proteinExistence type="predicted"/>
<feature type="transmembrane region" description="Helical" evidence="6">
    <location>
        <begin position="419"/>
        <end position="438"/>
    </location>
</feature>
<dbReference type="EMBL" id="SPDS01000001">
    <property type="protein sequence ID" value="TFH55971.1"/>
    <property type="molecule type" value="Genomic_DNA"/>
</dbReference>
<dbReference type="InterPro" id="IPR011701">
    <property type="entry name" value="MFS"/>
</dbReference>
<feature type="transmembrane region" description="Helical" evidence="6">
    <location>
        <begin position="240"/>
        <end position="260"/>
    </location>
</feature>
<dbReference type="RefSeq" id="WP_134779260.1">
    <property type="nucleotide sequence ID" value="NZ_SPDS01000001.1"/>
</dbReference>
<evidence type="ECO:0000256" key="4">
    <source>
        <dbReference type="ARBA" id="ARBA00022989"/>
    </source>
</evidence>
<keyword evidence="3 6" id="KW-0812">Transmembrane</keyword>
<name>A0A4Y8TWP4_9MICC</name>
<evidence type="ECO:0000259" key="7">
    <source>
        <dbReference type="PROSITE" id="PS50850"/>
    </source>
</evidence>
<evidence type="ECO:0000256" key="6">
    <source>
        <dbReference type="SAM" id="Phobius"/>
    </source>
</evidence>
<feature type="transmembrane region" description="Helical" evidence="6">
    <location>
        <begin position="84"/>
        <end position="103"/>
    </location>
</feature>
<dbReference type="CDD" id="cd17321">
    <property type="entry name" value="MFS_MMR_MDR_like"/>
    <property type="match status" value="1"/>
</dbReference>
<accession>A0A4Y8TWP4</accession>
<evidence type="ECO:0000256" key="3">
    <source>
        <dbReference type="ARBA" id="ARBA00022692"/>
    </source>
</evidence>
<dbReference type="PANTHER" id="PTHR42718:SF9">
    <property type="entry name" value="MAJOR FACILITATOR SUPERFAMILY MULTIDRUG TRANSPORTER MFSC"/>
    <property type="match status" value="1"/>
</dbReference>
<feature type="transmembrane region" description="Helical" evidence="6">
    <location>
        <begin position="458"/>
        <end position="484"/>
    </location>
</feature>
<feature type="transmembrane region" description="Helical" evidence="6">
    <location>
        <begin position="314"/>
        <end position="334"/>
    </location>
</feature>
<evidence type="ECO:0000313" key="9">
    <source>
        <dbReference type="Proteomes" id="UP000297638"/>
    </source>
</evidence>
<feature type="transmembrane region" description="Helical" evidence="6">
    <location>
        <begin position="148"/>
        <end position="169"/>
    </location>
</feature>
<feature type="transmembrane region" description="Helical" evidence="6">
    <location>
        <begin position="371"/>
        <end position="390"/>
    </location>
</feature>
<keyword evidence="2" id="KW-0813">Transport</keyword>
<feature type="transmembrane region" description="Helical" evidence="6">
    <location>
        <begin position="52"/>
        <end position="72"/>
    </location>
</feature>
<evidence type="ECO:0000256" key="2">
    <source>
        <dbReference type="ARBA" id="ARBA00022448"/>
    </source>
</evidence>
<evidence type="ECO:0000256" key="5">
    <source>
        <dbReference type="ARBA" id="ARBA00023136"/>
    </source>
</evidence>
<dbReference type="Pfam" id="PF07690">
    <property type="entry name" value="MFS_1"/>
    <property type="match status" value="2"/>
</dbReference>
<dbReference type="GO" id="GO:0022857">
    <property type="term" value="F:transmembrane transporter activity"/>
    <property type="evidence" value="ECO:0007669"/>
    <property type="project" value="InterPro"/>
</dbReference>
<dbReference type="Proteomes" id="UP000297638">
    <property type="component" value="Unassembled WGS sequence"/>
</dbReference>
<dbReference type="InterPro" id="IPR036259">
    <property type="entry name" value="MFS_trans_sf"/>
</dbReference>
<protein>
    <submittedName>
        <fullName evidence="8">MFS transporter</fullName>
    </submittedName>
</protein>
<gene>
    <name evidence="8" type="ORF">EXY26_02560</name>
</gene>
<dbReference type="GO" id="GO:0005886">
    <property type="term" value="C:plasma membrane"/>
    <property type="evidence" value="ECO:0007669"/>
    <property type="project" value="UniProtKB-SubCell"/>
</dbReference>
<feature type="transmembrane region" description="Helical" evidence="6">
    <location>
        <begin position="346"/>
        <end position="365"/>
    </location>
</feature>
<dbReference type="PANTHER" id="PTHR42718">
    <property type="entry name" value="MAJOR FACILITATOR SUPERFAMILY MULTIDRUG TRANSPORTER MFSC"/>
    <property type="match status" value="1"/>
</dbReference>
<feature type="transmembrane region" description="Helical" evidence="6">
    <location>
        <begin position="18"/>
        <end position="40"/>
    </location>
</feature>
<dbReference type="SUPFAM" id="SSF103473">
    <property type="entry name" value="MFS general substrate transporter"/>
    <property type="match status" value="1"/>
</dbReference>
<dbReference type="Gene3D" id="1.20.1250.20">
    <property type="entry name" value="MFS general substrate transporter like domains"/>
    <property type="match status" value="1"/>
</dbReference>
<comment type="caution">
    <text evidence="8">The sequence shown here is derived from an EMBL/GenBank/DDBJ whole genome shotgun (WGS) entry which is preliminary data.</text>
</comment>
<keyword evidence="5 6" id="KW-0472">Membrane</keyword>
<organism evidence="8 9">
    <name type="scientific">Glutamicibacter arilaitensis</name>
    <dbReference type="NCBI Taxonomy" id="256701"/>
    <lineage>
        <taxon>Bacteria</taxon>
        <taxon>Bacillati</taxon>
        <taxon>Actinomycetota</taxon>
        <taxon>Actinomycetes</taxon>
        <taxon>Micrococcales</taxon>
        <taxon>Micrococcaceae</taxon>
        <taxon>Glutamicibacter</taxon>
    </lineage>
</organism>
<dbReference type="PROSITE" id="PS50850">
    <property type="entry name" value="MFS"/>
    <property type="match status" value="1"/>
</dbReference>
<comment type="subcellular location">
    <subcellularLocation>
        <location evidence="1">Cell membrane</location>
        <topology evidence="1">Multi-pass membrane protein</topology>
    </subcellularLocation>
</comment>
<keyword evidence="4 6" id="KW-1133">Transmembrane helix</keyword>
<reference evidence="8 9" key="1">
    <citation type="submission" date="2019-03" db="EMBL/GenBank/DDBJ databases">
        <title>Glutamicibacter sp. LJH19 genome.</title>
        <authorList>
            <person name="Sinai Borker S."/>
            <person name="Kumar R."/>
        </authorList>
    </citation>
    <scope>NUCLEOTIDE SEQUENCE [LARGE SCALE GENOMIC DNA]</scope>
    <source>
        <strain evidence="8 9">LJH19</strain>
    </source>
</reference>
<dbReference type="Gene3D" id="1.20.1720.10">
    <property type="entry name" value="Multidrug resistance protein D"/>
    <property type="match status" value="1"/>
</dbReference>
<sequence>MSTAPAASTKTWQPNDKWLLGIVLAVINFWLFAQTLLNVIPGIRGQLGVEETLANLAVSITSLFSGIFIVVAGGLADRLGRAKILYLGIWLSILGSLLIALTPENLGGLTSAMLLGGRVIQGLSAACIMPASMALVKTYYEGKARQRALSYWSIGSWGGSGFCSLFGGLMATSFLGWRSIFWISIVLSVLALFLLKGTPESRAEQDPNASHRFDFSGLLFFIIMLISINVYISQGPNLGWLSWAGISLIAIFVVTGLVFLQIEVRNRNPFVNLKLFSNGTFTGATLSNFLLNGAAGTLIVSLGLVQIAAGMSSLQSGLLTLGYLIAILATIRVGEKLLQRFGPKKPMLWGSIITGIGILLCSMTFVYIDQYIVLSVIGFTLFGIGLGFYATPSTDAALSNVPDNQVGAASGIYKMASSLGNAIGVAISAALYVAGQAIDPALIQSWGLFIGRQDNVALRFGGAIGLLFNVLMVVIAIAAIIVTVPSEKKKDSEKTKHDEIAPPAFGN</sequence>
<feature type="transmembrane region" description="Helical" evidence="6">
    <location>
        <begin position="175"/>
        <end position="195"/>
    </location>
</feature>
<feature type="domain" description="Major facilitator superfamily (MFS) profile" evidence="7">
    <location>
        <begin position="18"/>
        <end position="490"/>
    </location>
</feature>
<evidence type="ECO:0000313" key="8">
    <source>
        <dbReference type="EMBL" id="TFH55971.1"/>
    </source>
</evidence>
<feature type="transmembrane region" description="Helical" evidence="6">
    <location>
        <begin position="115"/>
        <end position="136"/>
    </location>
</feature>